<dbReference type="Proteomes" id="UP000424468">
    <property type="component" value="Chromosome"/>
</dbReference>
<accession>A0A6I6CBX7</accession>
<dbReference type="EMBL" id="CP046276">
    <property type="protein sequence ID" value="QGS51434.1"/>
    <property type="molecule type" value="Genomic_DNA"/>
</dbReference>
<name>A0A6I6CBX7_9MOLU</name>
<evidence type="ECO:0000313" key="2">
    <source>
        <dbReference type="Proteomes" id="UP000424468"/>
    </source>
</evidence>
<keyword evidence="2" id="KW-1185">Reference proteome</keyword>
<dbReference type="KEGG" id="stab:STABA_v1c00670"/>
<organism evidence="1 2">
    <name type="scientific">Spiroplasma tabanidicola</name>
    <dbReference type="NCBI Taxonomy" id="324079"/>
    <lineage>
        <taxon>Bacteria</taxon>
        <taxon>Bacillati</taxon>
        <taxon>Mycoplasmatota</taxon>
        <taxon>Mollicutes</taxon>
        <taxon>Entomoplasmatales</taxon>
        <taxon>Spiroplasmataceae</taxon>
        <taxon>Spiroplasma</taxon>
    </lineage>
</organism>
<reference evidence="1 2" key="1">
    <citation type="submission" date="2019-11" db="EMBL/GenBank/DDBJ databases">
        <title>Complete genome sequence of Spiroplasma tabanidicola TAUS-1 (DSM 22603).</title>
        <authorList>
            <person name="Huang C.-T."/>
            <person name="Lin Y.-C."/>
            <person name="Kuo C.-H."/>
        </authorList>
    </citation>
    <scope>NUCLEOTIDE SEQUENCE [LARGE SCALE GENOMIC DNA]</scope>
    <source>
        <strain evidence="1 2">TAUS-1</strain>
    </source>
</reference>
<proteinExistence type="predicted"/>
<evidence type="ECO:0000313" key="1">
    <source>
        <dbReference type="EMBL" id="QGS51434.1"/>
    </source>
</evidence>
<dbReference type="AlphaFoldDB" id="A0A6I6CBX7"/>
<gene>
    <name evidence="1" type="ORF">STABA_v1c00670</name>
</gene>
<sequence length="183" mass="20907">MSQSKNITELKTYNAWQKGGVNVNKGAKALYVLSPLPMCKEHGIASKCGSNKCVDTYMKYKKQPLFDAKQTNLKEEEINKIVEENFQNKIKNPEFNYLVEYLQSIKPFALNYSLSEKGEAGYTDGKKINISVDSDPDLKNQTLLHEFGHIYLEHNTDNLGYEGHIRGVKETQAEMFAWVSEKM</sequence>
<protein>
    <recommendedName>
        <fullName evidence="3">IrrE N-terminal-like domain-containing protein</fullName>
    </recommendedName>
</protein>
<evidence type="ECO:0008006" key="3">
    <source>
        <dbReference type="Google" id="ProtNLM"/>
    </source>
</evidence>